<feature type="transmembrane region" description="Helical" evidence="1">
    <location>
        <begin position="57"/>
        <end position="78"/>
    </location>
</feature>
<comment type="caution">
    <text evidence="2">The sequence shown here is derived from an EMBL/GenBank/DDBJ whole genome shotgun (WGS) entry which is preliminary data.</text>
</comment>
<keyword evidence="1" id="KW-0812">Transmembrane</keyword>
<name>X6MLP0_RETFI</name>
<dbReference type="EMBL" id="ASPP01020285">
    <property type="protein sequence ID" value="ETO13985.1"/>
    <property type="molecule type" value="Genomic_DNA"/>
</dbReference>
<feature type="transmembrane region" description="Helical" evidence="1">
    <location>
        <begin position="12"/>
        <end position="36"/>
    </location>
</feature>
<dbReference type="OrthoDB" id="409243at2759"/>
<dbReference type="AlphaFoldDB" id="X6MLP0"/>
<feature type="transmembrane region" description="Helical" evidence="1">
    <location>
        <begin position="135"/>
        <end position="166"/>
    </location>
</feature>
<dbReference type="Proteomes" id="UP000023152">
    <property type="component" value="Unassembled WGS sequence"/>
</dbReference>
<evidence type="ECO:0000256" key="1">
    <source>
        <dbReference type="SAM" id="Phobius"/>
    </source>
</evidence>
<keyword evidence="3" id="KW-1185">Reference proteome</keyword>
<dbReference type="OMA" id="WREWFPL"/>
<gene>
    <name evidence="2" type="ORF">RFI_23383</name>
</gene>
<proteinExistence type="predicted"/>
<evidence type="ECO:0000313" key="2">
    <source>
        <dbReference type="EMBL" id="ETO13985.1"/>
    </source>
</evidence>
<keyword evidence="1" id="KW-0472">Membrane</keyword>
<evidence type="ECO:0000313" key="3">
    <source>
        <dbReference type="Proteomes" id="UP000023152"/>
    </source>
</evidence>
<sequence>MGAFNVSVSCLYIFTGCFCVLSVWIWLTFIPVPGAYNQQTPRSFIDHLKKWREWFPLITQNSIALCVDMFFVSAFSAMNQFVLSDDTVPLLGHLKIDAAHMSFDNFMVVYSLCTFIGDTGGRKVVYWWDLQNNPLWFLLSSFAGGILCVVKIPILMWLGGFAIFFANGLIYAATTKRIDASVGRIFNLTSLSVWLFVGDVGSVTGSNTWEILEPLVCANEKHSRYFCNS</sequence>
<organism evidence="2 3">
    <name type="scientific">Reticulomyxa filosa</name>
    <dbReference type="NCBI Taxonomy" id="46433"/>
    <lineage>
        <taxon>Eukaryota</taxon>
        <taxon>Sar</taxon>
        <taxon>Rhizaria</taxon>
        <taxon>Retaria</taxon>
        <taxon>Foraminifera</taxon>
        <taxon>Monothalamids</taxon>
        <taxon>Reticulomyxidae</taxon>
        <taxon>Reticulomyxa</taxon>
    </lineage>
</organism>
<reference evidence="2 3" key="1">
    <citation type="journal article" date="2013" name="Curr. Biol.">
        <title>The Genome of the Foraminiferan Reticulomyxa filosa.</title>
        <authorList>
            <person name="Glockner G."/>
            <person name="Hulsmann N."/>
            <person name="Schleicher M."/>
            <person name="Noegel A.A."/>
            <person name="Eichinger L."/>
            <person name="Gallinger C."/>
            <person name="Pawlowski J."/>
            <person name="Sierra R."/>
            <person name="Euteneuer U."/>
            <person name="Pillet L."/>
            <person name="Moustafa A."/>
            <person name="Platzer M."/>
            <person name="Groth M."/>
            <person name="Szafranski K."/>
            <person name="Schliwa M."/>
        </authorList>
    </citation>
    <scope>NUCLEOTIDE SEQUENCE [LARGE SCALE GENOMIC DNA]</scope>
</reference>
<protein>
    <submittedName>
        <fullName evidence="2">Uncharacterized protein</fullName>
    </submittedName>
</protein>
<keyword evidence="1" id="KW-1133">Transmembrane helix</keyword>
<accession>X6MLP0</accession>